<evidence type="ECO:0000313" key="18">
    <source>
        <dbReference type="Proteomes" id="UP000596902"/>
    </source>
</evidence>
<comment type="similarity">
    <text evidence="13">Belongs to the polysaccharide monooxygenase AA9 family.</text>
</comment>
<evidence type="ECO:0000256" key="10">
    <source>
        <dbReference type="ARBA" id="ARBA00023157"/>
    </source>
</evidence>
<feature type="domain" description="Auxiliary Activity family 9 catalytic" evidence="16">
    <location>
        <begin position="10"/>
        <end position="175"/>
    </location>
</feature>
<comment type="caution">
    <text evidence="17">The sequence shown here is derived from an EMBL/GenBank/DDBJ whole genome shotgun (WGS) entry which is preliminary data.</text>
</comment>
<keyword evidence="5" id="KW-0732">Signal</keyword>
<comment type="subcellular location">
    <subcellularLocation>
        <location evidence="2">Secreted</location>
    </subcellularLocation>
</comment>
<comment type="cofactor">
    <cofactor evidence="1">
        <name>Cu(2+)</name>
        <dbReference type="ChEBI" id="CHEBI:29036"/>
    </cofactor>
</comment>
<keyword evidence="6" id="KW-0136">Cellulose degradation</keyword>
<dbReference type="RefSeq" id="XP_038782904.1">
    <property type="nucleotide sequence ID" value="XM_038934629.1"/>
</dbReference>
<dbReference type="InterPro" id="IPR049892">
    <property type="entry name" value="AA9"/>
</dbReference>
<evidence type="ECO:0000256" key="13">
    <source>
        <dbReference type="ARBA" id="ARBA00044502"/>
    </source>
</evidence>
<keyword evidence="11" id="KW-0119">Carbohydrate metabolism</keyword>
<keyword evidence="18" id="KW-1185">Reference proteome</keyword>
<sequence length="200" mass="22105">RCLGNIYIPPSQFNTSNISCHYNAVPGALQIPIIAGEELKLQWNEWPTSHVGPVMTYLAQCEGSCADARKEDLEWVKIDELGYLGGTWAANVLIANGFSWVVRIPEVLEEGNYVLRHEIIALHVAEKVDGAQAYPQCVNIRVARMTGGEGRRLEGGVKGEELYGSRYEGILVDVHGKVEGYKIPGPKLWAYATPVRQANQ</sequence>
<dbReference type="GO" id="GO:0004497">
    <property type="term" value="F:monooxygenase activity"/>
    <property type="evidence" value="ECO:0007669"/>
    <property type="project" value="UniProtKB-KW"/>
</dbReference>
<dbReference type="CDD" id="cd21175">
    <property type="entry name" value="LPMO_AA9"/>
    <property type="match status" value="1"/>
</dbReference>
<dbReference type="InterPro" id="IPR005103">
    <property type="entry name" value="AA9_LPMO"/>
</dbReference>
<evidence type="ECO:0000256" key="11">
    <source>
        <dbReference type="ARBA" id="ARBA00023277"/>
    </source>
</evidence>
<dbReference type="Proteomes" id="UP000596902">
    <property type="component" value="Unassembled WGS sequence"/>
</dbReference>
<keyword evidence="3" id="KW-0964">Secreted</keyword>
<evidence type="ECO:0000256" key="4">
    <source>
        <dbReference type="ARBA" id="ARBA00022723"/>
    </source>
</evidence>
<evidence type="ECO:0000259" key="16">
    <source>
        <dbReference type="Pfam" id="PF03443"/>
    </source>
</evidence>
<dbReference type="GeneID" id="62207807"/>
<dbReference type="GO" id="GO:0046872">
    <property type="term" value="F:metal ion binding"/>
    <property type="evidence" value="ECO:0007669"/>
    <property type="project" value="UniProtKB-KW"/>
</dbReference>
<evidence type="ECO:0000313" key="17">
    <source>
        <dbReference type="EMBL" id="KAF7672551.1"/>
    </source>
</evidence>
<keyword evidence="8" id="KW-0186">Copper</keyword>
<keyword evidence="12" id="KW-0624">Polysaccharide degradation</keyword>
<evidence type="ECO:0000256" key="14">
    <source>
        <dbReference type="ARBA" id="ARBA00045077"/>
    </source>
</evidence>
<dbReference type="EC" id="1.14.99.56" evidence="15"/>
<dbReference type="GO" id="GO:0030245">
    <property type="term" value="P:cellulose catabolic process"/>
    <property type="evidence" value="ECO:0007669"/>
    <property type="project" value="UniProtKB-KW"/>
</dbReference>
<evidence type="ECO:0000256" key="6">
    <source>
        <dbReference type="ARBA" id="ARBA00023001"/>
    </source>
</evidence>
<proteinExistence type="inferred from homology"/>
<gene>
    <name evidence="17" type="ORF">GT037_009582</name>
</gene>
<evidence type="ECO:0000256" key="15">
    <source>
        <dbReference type="ARBA" id="ARBA00047174"/>
    </source>
</evidence>
<name>A0A8H7AVU9_9PLEO</name>
<keyword evidence="7" id="KW-0560">Oxidoreductase</keyword>
<keyword evidence="9" id="KW-0503">Monooxygenase</keyword>
<dbReference type="AlphaFoldDB" id="A0A8H7AVU9"/>
<evidence type="ECO:0000256" key="5">
    <source>
        <dbReference type="ARBA" id="ARBA00022729"/>
    </source>
</evidence>
<dbReference type="PANTHER" id="PTHR33353:SF10">
    <property type="entry name" value="ENDO-BETA-1,4-GLUCANASE D"/>
    <property type="match status" value="1"/>
</dbReference>
<dbReference type="GO" id="GO:0005576">
    <property type="term" value="C:extracellular region"/>
    <property type="evidence" value="ECO:0007669"/>
    <property type="project" value="UniProtKB-SubCell"/>
</dbReference>
<keyword evidence="4" id="KW-0479">Metal-binding</keyword>
<evidence type="ECO:0000256" key="1">
    <source>
        <dbReference type="ARBA" id="ARBA00001973"/>
    </source>
</evidence>
<comment type="catalytic activity">
    <reaction evidence="14">
        <text>[(1-&gt;4)-beta-D-glucosyl]n+m + reduced acceptor + O2 = 4-dehydro-beta-D-glucosyl-[(1-&gt;4)-beta-D-glucosyl]n-1 + [(1-&gt;4)-beta-D-glucosyl]m + acceptor + H2O.</text>
        <dbReference type="EC" id="1.14.99.56"/>
    </reaction>
</comment>
<protein>
    <recommendedName>
        <fullName evidence="15">lytic cellulose monooxygenase (C4-dehydrogenating)</fullName>
        <ecNumber evidence="15">1.14.99.56</ecNumber>
    </recommendedName>
</protein>
<keyword evidence="10" id="KW-1015">Disulfide bond</keyword>
<evidence type="ECO:0000256" key="9">
    <source>
        <dbReference type="ARBA" id="ARBA00023033"/>
    </source>
</evidence>
<evidence type="ECO:0000256" key="7">
    <source>
        <dbReference type="ARBA" id="ARBA00023002"/>
    </source>
</evidence>
<dbReference type="Gene3D" id="2.70.50.70">
    <property type="match status" value="1"/>
</dbReference>
<dbReference type="EMBL" id="JAAABM010000016">
    <property type="protein sequence ID" value="KAF7672551.1"/>
    <property type="molecule type" value="Genomic_DNA"/>
</dbReference>
<accession>A0A8H7AVU9</accession>
<evidence type="ECO:0000256" key="12">
    <source>
        <dbReference type="ARBA" id="ARBA00023326"/>
    </source>
</evidence>
<dbReference type="PANTHER" id="PTHR33353">
    <property type="entry name" value="PUTATIVE (AFU_ORTHOLOGUE AFUA_1G12560)-RELATED"/>
    <property type="match status" value="1"/>
</dbReference>
<organism evidence="17 18">
    <name type="scientific">Alternaria burnsii</name>
    <dbReference type="NCBI Taxonomy" id="1187904"/>
    <lineage>
        <taxon>Eukaryota</taxon>
        <taxon>Fungi</taxon>
        <taxon>Dikarya</taxon>
        <taxon>Ascomycota</taxon>
        <taxon>Pezizomycotina</taxon>
        <taxon>Dothideomycetes</taxon>
        <taxon>Pleosporomycetidae</taxon>
        <taxon>Pleosporales</taxon>
        <taxon>Pleosporineae</taxon>
        <taxon>Pleosporaceae</taxon>
        <taxon>Alternaria</taxon>
        <taxon>Alternaria sect. Alternaria</taxon>
    </lineage>
</organism>
<evidence type="ECO:0000256" key="3">
    <source>
        <dbReference type="ARBA" id="ARBA00022525"/>
    </source>
</evidence>
<evidence type="ECO:0000256" key="2">
    <source>
        <dbReference type="ARBA" id="ARBA00004613"/>
    </source>
</evidence>
<reference evidence="17" key="1">
    <citation type="submission" date="2020-01" db="EMBL/GenBank/DDBJ databases">
        <authorList>
            <person name="Feng Z.H.Z."/>
        </authorList>
    </citation>
    <scope>NUCLEOTIDE SEQUENCE</scope>
    <source>
        <strain evidence="17">CBS107.38</strain>
    </source>
</reference>
<evidence type="ECO:0000256" key="8">
    <source>
        <dbReference type="ARBA" id="ARBA00023008"/>
    </source>
</evidence>
<dbReference type="Pfam" id="PF03443">
    <property type="entry name" value="AA9"/>
    <property type="match status" value="1"/>
</dbReference>
<feature type="non-terminal residue" evidence="17">
    <location>
        <position position="1"/>
    </location>
</feature>
<reference evidence="17" key="2">
    <citation type="submission" date="2020-08" db="EMBL/GenBank/DDBJ databases">
        <title>Draft Genome Sequence of Cumin Blight Pathogen Alternaria burnsii.</title>
        <authorList>
            <person name="Feng Z."/>
        </authorList>
    </citation>
    <scope>NUCLEOTIDE SEQUENCE</scope>
    <source>
        <strain evidence="17">CBS107.38</strain>
    </source>
</reference>